<dbReference type="OrthoDB" id="248923at2759"/>
<dbReference type="InParanoid" id="A0A1X7TPF2"/>
<keyword evidence="2" id="KW-0723">Serine/threonine-protein kinase</keyword>
<keyword evidence="4 7" id="KW-0547">Nucleotide-binding</keyword>
<sequence length="162" mass="18518">MLQFCAGFFNVGTKLYKVSVYTDIWGSPVDGGEKIGTLFFDGQKLKEWNAPTLMKLEKYERIKTVGKGAYGQAILYKRKEDESLVILKQINILELNKIERQNVVTEIKILAMLDHPHIISYYDNFEEDGLMMIEMEFADGGYKANLIKYCSAMAGIVVKEKK</sequence>
<keyword evidence="6 7" id="KW-0067">ATP-binding</keyword>
<name>A0A1X7TPF2_AMPQE</name>
<dbReference type="InterPro" id="IPR017441">
    <property type="entry name" value="Protein_kinase_ATP_BS"/>
</dbReference>
<comment type="similarity">
    <text evidence="1">Belongs to the protein kinase superfamily. NEK Ser/Thr protein kinase family. NIMA subfamily.</text>
</comment>
<evidence type="ECO:0000256" key="1">
    <source>
        <dbReference type="ARBA" id="ARBA00010886"/>
    </source>
</evidence>
<dbReference type="FunFam" id="3.30.200.20:FF:000097">
    <property type="entry name" value="Probable serine/threonine-protein kinase nek1"/>
    <property type="match status" value="1"/>
</dbReference>
<keyword evidence="5" id="KW-0418">Kinase</keyword>
<evidence type="ECO:0000256" key="2">
    <source>
        <dbReference type="ARBA" id="ARBA00022527"/>
    </source>
</evidence>
<reference evidence="9" key="1">
    <citation type="submission" date="2017-05" db="UniProtKB">
        <authorList>
            <consortium name="EnsemblMetazoa"/>
        </authorList>
    </citation>
    <scope>IDENTIFICATION</scope>
</reference>
<evidence type="ECO:0000259" key="8">
    <source>
        <dbReference type="PROSITE" id="PS50011"/>
    </source>
</evidence>
<dbReference type="InterPro" id="IPR000719">
    <property type="entry name" value="Prot_kinase_dom"/>
</dbReference>
<proteinExistence type="inferred from homology"/>
<evidence type="ECO:0000313" key="9">
    <source>
        <dbReference type="EnsemblMetazoa" id="Aqu2.1.16578_001"/>
    </source>
</evidence>
<dbReference type="EnsemblMetazoa" id="Aqu2.1.16578_001">
    <property type="protein sequence ID" value="Aqu2.1.16578_001"/>
    <property type="gene ID" value="Aqu2.1.16578"/>
</dbReference>
<dbReference type="InterPro" id="IPR011009">
    <property type="entry name" value="Kinase-like_dom_sf"/>
</dbReference>
<dbReference type="SUPFAM" id="SSF56112">
    <property type="entry name" value="Protein kinase-like (PK-like)"/>
    <property type="match status" value="1"/>
</dbReference>
<dbReference type="GO" id="GO:0004674">
    <property type="term" value="F:protein serine/threonine kinase activity"/>
    <property type="evidence" value="ECO:0007669"/>
    <property type="project" value="UniProtKB-KW"/>
</dbReference>
<evidence type="ECO:0000256" key="3">
    <source>
        <dbReference type="ARBA" id="ARBA00022679"/>
    </source>
</evidence>
<dbReference type="eggNOG" id="KOG0589">
    <property type="taxonomic scope" value="Eukaryota"/>
</dbReference>
<dbReference type="GO" id="GO:0005524">
    <property type="term" value="F:ATP binding"/>
    <property type="evidence" value="ECO:0007669"/>
    <property type="project" value="UniProtKB-UniRule"/>
</dbReference>
<evidence type="ECO:0000256" key="5">
    <source>
        <dbReference type="ARBA" id="ARBA00022777"/>
    </source>
</evidence>
<dbReference type="PROSITE" id="PS00107">
    <property type="entry name" value="PROTEIN_KINASE_ATP"/>
    <property type="match status" value="1"/>
</dbReference>
<feature type="domain" description="Protein kinase" evidence="8">
    <location>
        <begin position="59"/>
        <end position="162"/>
    </location>
</feature>
<dbReference type="InterPro" id="IPR051997">
    <property type="entry name" value="STK_NEK"/>
</dbReference>
<keyword evidence="3" id="KW-0808">Transferase</keyword>
<feature type="binding site" evidence="7">
    <location>
        <position position="88"/>
    </location>
    <ligand>
        <name>ATP</name>
        <dbReference type="ChEBI" id="CHEBI:30616"/>
    </ligand>
</feature>
<dbReference type="STRING" id="400682.A0A1X7TPF2"/>
<dbReference type="PROSITE" id="PS50011">
    <property type="entry name" value="PROTEIN_KINASE_DOM"/>
    <property type="match status" value="1"/>
</dbReference>
<dbReference type="PANTHER" id="PTHR44535">
    <property type="entry name" value="PROTEIN CBG16200"/>
    <property type="match status" value="1"/>
</dbReference>
<dbReference type="Gene3D" id="3.30.200.20">
    <property type="entry name" value="Phosphorylase Kinase, domain 1"/>
    <property type="match status" value="1"/>
</dbReference>
<evidence type="ECO:0000256" key="4">
    <source>
        <dbReference type="ARBA" id="ARBA00022741"/>
    </source>
</evidence>
<dbReference type="Pfam" id="PF00069">
    <property type="entry name" value="Pkinase"/>
    <property type="match status" value="1"/>
</dbReference>
<evidence type="ECO:0000256" key="7">
    <source>
        <dbReference type="PROSITE-ProRule" id="PRU10141"/>
    </source>
</evidence>
<evidence type="ECO:0000256" key="6">
    <source>
        <dbReference type="ARBA" id="ARBA00022840"/>
    </source>
</evidence>
<accession>A0A1X7TPF2</accession>
<organism evidence="9">
    <name type="scientific">Amphimedon queenslandica</name>
    <name type="common">Sponge</name>
    <dbReference type="NCBI Taxonomy" id="400682"/>
    <lineage>
        <taxon>Eukaryota</taxon>
        <taxon>Metazoa</taxon>
        <taxon>Porifera</taxon>
        <taxon>Demospongiae</taxon>
        <taxon>Heteroscleromorpha</taxon>
        <taxon>Haplosclerida</taxon>
        <taxon>Niphatidae</taxon>
        <taxon>Amphimedon</taxon>
    </lineage>
</organism>
<dbReference type="PANTHER" id="PTHR44535:SF5">
    <property type="entry name" value="PROTEIN KINASE DOMAIN-CONTAINING PROTEIN"/>
    <property type="match status" value="1"/>
</dbReference>
<dbReference type="AlphaFoldDB" id="A0A1X7TPF2"/>
<protein>
    <recommendedName>
        <fullName evidence="8">Protein kinase domain-containing protein</fullName>
    </recommendedName>
</protein>